<comment type="caution">
    <text evidence="2">The sequence shown here is derived from an EMBL/GenBank/DDBJ whole genome shotgun (WGS) entry which is preliminary data.</text>
</comment>
<keyword evidence="1" id="KW-1133">Transmembrane helix</keyword>
<name>A0A8S3JHJ4_9BILA</name>
<reference evidence="2" key="1">
    <citation type="submission" date="2021-02" db="EMBL/GenBank/DDBJ databases">
        <authorList>
            <person name="Nowell W R."/>
        </authorList>
    </citation>
    <scope>NUCLEOTIDE SEQUENCE</scope>
</reference>
<keyword evidence="1" id="KW-0472">Membrane</keyword>
<dbReference type="AlphaFoldDB" id="A0A8S3JHJ4"/>
<gene>
    <name evidence="2" type="ORF">SMN809_LOCUS80544</name>
</gene>
<organism evidence="2 3">
    <name type="scientific">Rotaria magnacalcarata</name>
    <dbReference type="NCBI Taxonomy" id="392030"/>
    <lineage>
        <taxon>Eukaryota</taxon>
        <taxon>Metazoa</taxon>
        <taxon>Spiralia</taxon>
        <taxon>Gnathifera</taxon>
        <taxon>Rotifera</taxon>
        <taxon>Eurotatoria</taxon>
        <taxon>Bdelloidea</taxon>
        <taxon>Philodinida</taxon>
        <taxon>Philodinidae</taxon>
        <taxon>Rotaria</taxon>
    </lineage>
</organism>
<dbReference type="Proteomes" id="UP000676336">
    <property type="component" value="Unassembled WGS sequence"/>
</dbReference>
<evidence type="ECO:0000313" key="3">
    <source>
        <dbReference type="Proteomes" id="UP000676336"/>
    </source>
</evidence>
<evidence type="ECO:0000313" key="2">
    <source>
        <dbReference type="EMBL" id="CAF5217555.1"/>
    </source>
</evidence>
<proteinExistence type="predicted"/>
<feature type="transmembrane region" description="Helical" evidence="1">
    <location>
        <begin position="104"/>
        <end position="124"/>
    </location>
</feature>
<accession>A0A8S3JHJ4</accession>
<evidence type="ECO:0000256" key="1">
    <source>
        <dbReference type="SAM" id="Phobius"/>
    </source>
</evidence>
<protein>
    <submittedName>
        <fullName evidence="2">Uncharacterized protein</fullName>
    </submittedName>
</protein>
<dbReference type="EMBL" id="CAJOBI010345608">
    <property type="protein sequence ID" value="CAF5217555.1"/>
    <property type="molecule type" value="Genomic_DNA"/>
</dbReference>
<keyword evidence="1" id="KW-0812">Transmembrane</keyword>
<sequence>MDSEDDGDDELNVIEEFFQHSIRSDIPEQFKTYVEHFQRFLSQQTITYIQYCLLRIPFLLAYDYLFTDQFSSLINSFLKYSIDIIDKEHRILFKPITYILKSYFFEYLIYLNVILSLPVLGKIFF</sequence>